<dbReference type="Gene3D" id="4.10.1150.10">
    <property type="entry name" value="AF2212/PG0164-like"/>
    <property type="match status" value="1"/>
</dbReference>
<reference evidence="1" key="1">
    <citation type="journal article" date="2021" name="Microb. Physiol.">
        <title>Proteogenomic Insights into the Physiology of Marine, Sulfate-Reducing, Filamentous Desulfonema limicola and Desulfonema magnum.</title>
        <authorList>
            <person name="Schnaars V."/>
            <person name="Wohlbrand L."/>
            <person name="Scheve S."/>
            <person name="Hinrichs C."/>
            <person name="Reinhardt R."/>
            <person name="Rabus R."/>
        </authorList>
    </citation>
    <scope>NUCLEOTIDE SEQUENCE</scope>
    <source>
        <strain evidence="1">5ac10</strain>
    </source>
</reference>
<protein>
    <submittedName>
        <fullName evidence="1">UPF0165</fullName>
    </submittedName>
</protein>
<evidence type="ECO:0000313" key="1">
    <source>
        <dbReference type="EMBL" id="QTA83531.1"/>
    </source>
</evidence>
<proteinExistence type="predicted"/>
<dbReference type="KEGG" id="dli:dnl_59430"/>
<dbReference type="SUPFAM" id="SSF141694">
    <property type="entry name" value="AF2212/PG0164-like"/>
    <property type="match status" value="1"/>
</dbReference>
<dbReference type="AlphaFoldDB" id="A0A975GJB7"/>
<dbReference type="RefSeq" id="WP_207689361.1">
    <property type="nucleotide sequence ID" value="NZ_CP061799.1"/>
</dbReference>
<evidence type="ECO:0000313" key="2">
    <source>
        <dbReference type="Proteomes" id="UP000663720"/>
    </source>
</evidence>
<accession>A0A975GJB7</accession>
<dbReference type="EMBL" id="CP061799">
    <property type="protein sequence ID" value="QTA83531.1"/>
    <property type="molecule type" value="Genomic_DNA"/>
</dbReference>
<gene>
    <name evidence="1" type="ORF">dnl_59430</name>
</gene>
<sequence>MNQMIQVKYEDNVFKPINPLKGLKKNETAWVIFCSHSNKKHLEDLIGTLTKDEAEAEEMYQLIDKEFSRIEGEW</sequence>
<dbReference type="InterPro" id="IPR024069">
    <property type="entry name" value="AF2212-like_dom_sf"/>
</dbReference>
<dbReference type="Pfam" id="PF01954">
    <property type="entry name" value="AF2212-like"/>
    <property type="match status" value="1"/>
</dbReference>
<organism evidence="1 2">
    <name type="scientific">Desulfonema limicola</name>
    <dbReference type="NCBI Taxonomy" id="45656"/>
    <lineage>
        <taxon>Bacteria</taxon>
        <taxon>Pseudomonadati</taxon>
        <taxon>Thermodesulfobacteriota</taxon>
        <taxon>Desulfobacteria</taxon>
        <taxon>Desulfobacterales</taxon>
        <taxon>Desulfococcaceae</taxon>
        <taxon>Desulfonema</taxon>
    </lineage>
</organism>
<dbReference type="InterPro" id="IPR008203">
    <property type="entry name" value="AF2212-like"/>
</dbReference>
<name>A0A975GJB7_9BACT</name>
<keyword evidence="2" id="KW-1185">Reference proteome</keyword>
<dbReference type="Proteomes" id="UP000663720">
    <property type="component" value="Chromosome"/>
</dbReference>